<feature type="compositionally biased region" description="Acidic residues" evidence="5">
    <location>
        <begin position="305"/>
        <end position="315"/>
    </location>
</feature>
<feature type="transmembrane region" description="Helical" evidence="6">
    <location>
        <begin position="180"/>
        <end position="200"/>
    </location>
</feature>
<evidence type="ECO:0000256" key="5">
    <source>
        <dbReference type="SAM" id="MobiDB-lite"/>
    </source>
</evidence>
<dbReference type="PANTHER" id="PTHR16201:SF11">
    <property type="entry name" value="PQ-LOOP REPEAT-CONTAINING PROTEIN"/>
    <property type="match status" value="1"/>
</dbReference>
<evidence type="ECO:0000256" key="4">
    <source>
        <dbReference type="ARBA" id="ARBA00023136"/>
    </source>
</evidence>
<dbReference type="EMBL" id="KN833208">
    <property type="protein sequence ID" value="KIM71804.1"/>
    <property type="molecule type" value="Genomic_DNA"/>
</dbReference>
<reference evidence="7 8" key="1">
    <citation type="submission" date="2014-04" db="EMBL/GenBank/DDBJ databases">
        <authorList>
            <consortium name="DOE Joint Genome Institute"/>
            <person name="Kuo A."/>
            <person name="Tarkka M."/>
            <person name="Buscot F."/>
            <person name="Kohler A."/>
            <person name="Nagy L.G."/>
            <person name="Floudas D."/>
            <person name="Copeland A."/>
            <person name="Barry K.W."/>
            <person name="Cichocki N."/>
            <person name="Veneault-Fourrey C."/>
            <person name="LaButti K."/>
            <person name="Lindquist E.A."/>
            <person name="Lipzen A."/>
            <person name="Lundell T."/>
            <person name="Morin E."/>
            <person name="Murat C."/>
            <person name="Sun H."/>
            <person name="Tunlid A."/>
            <person name="Henrissat B."/>
            <person name="Grigoriev I.V."/>
            <person name="Hibbett D.S."/>
            <person name="Martin F."/>
            <person name="Nordberg H.P."/>
            <person name="Cantor M.N."/>
            <person name="Hua S.X."/>
        </authorList>
    </citation>
    <scope>NUCLEOTIDE SEQUENCE [LARGE SCALE GENOMIC DNA]</scope>
    <source>
        <strain evidence="7 8">F 1598</strain>
    </source>
</reference>
<dbReference type="InterPro" id="IPR006603">
    <property type="entry name" value="PQ-loop_rpt"/>
</dbReference>
<protein>
    <recommendedName>
        <fullName evidence="9">PQ loop repeat protein</fullName>
    </recommendedName>
</protein>
<dbReference type="Pfam" id="PF04193">
    <property type="entry name" value="PQ-loop"/>
    <property type="match status" value="2"/>
</dbReference>
<evidence type="ECO:0000313" key="8">
    <source>
        <dbReference type="Proteomes" id="UP000054166"/>
    </source>
</evidence>
<keyword evidence="8" id="KW-1185">Reference proteome</keyword>
<evidence type="ECO:0000256" key="2">
    <source>
        <dbReference type="ARBA" id="ARBA00022692"/>
    </source>
</evidence>
<accession>A0A0C3EUT3</accession>
<keyword evidence="3 6" id="KW-1133">Transmembrane helix</keyword>
<comment type="subcellular location">
    <subcellularLocation>
        <location evidence="1">Membrane</location>
        <topology evidence="1">Multi-pass membrane protein</topology>
    </subcellularLocation>
</comment>
<keyword evidence="4 6" id="KW-0472">Membrane</keyword>
<dbReference type="AlphaFoldDB" id="A0A0C3EUT3"/>
<organism evidence="7 8">
    <name type="scientific">Piloderma croceum (strain F 1598)</name>
    <dbReference type="NCBI Taxonomy" id="765440"/>
    <lineage>
        <taxon>Eukaryota</taxon>
        <taxon>Fungi</taxon>
        <taxon>Dikarya</taxon>
        <taxon>Basidiomycota</taxon>
        <taxon>Agaricomycotina</taxon>
        <taxon>Agaricomycetes</taxon>
        <taxon>Agaricomycetidae</taxon>
        <taxon>Atheliales</taxon>
        <taxon>Atheliaceae</taxon>
        <taxon>Piloderma</taxon>
    </lineage>
</organism>
<feature type="transmembrane region" description="Helical" evidence="6">
    <location>
        <begin position="90"/>
        <end position="109"/>
    </location>
</feature>
<dbReference type="InParanoid" id="A0A0C3EUT3"/>
<feature type="region of interest" description="Disordered" evidence="5">
    <location>
        <begin position="289"/>
        <end position="328"/>
    </location>
</feature>
<feature type="transmembrane region" description="Helical" evidence="6">
    <location>
        <begin position="145"/>
        <end position="168"/>
    </location>
</feature>
<reference evidence="8" key="2">
    <citation type="submission" date="2015-01" db="EMBL/GenBank/DDBJ databases">
        <title>Evolutionary Origins and Diversification of the Mycorrhizal Mutualists.</title>
        <authorList>
            <consortium name="DOE Joint Genome Institute"/>
            <consortium name="Mycorrhizal Genomics Consortium"/>
            <person name="Kohler A."/>
            <person name="Kuo A."/>
            <person name="Nagy L.G."/>
            <person name="Floudas D."/>
            <person name="Copeland A."/>
            <person name="Barry K.W."/>
            <person name="Cichocki N."/>
            <person name="Veneault-Fourrey C."/>
            <person name="LaButti K."/>
            <person name="Lindquist E.A."/>
            <person name="Lipzen A."/>
            <person name="Lundell T."/>
            <person name="Morin E."/>
            <person name="Murat C."/>
            <person name="Riley R."/>
            <person name="Ohm R."/>
            <person name="Sun H."/>
            <person name="Tunlid A."/>
            <person name="Henrissat B."/>
            <person name="Grigoriev I.V."/>
            <person name="Hibbett D.S."/>
            <person name="Martin F."/>
        </authorList>
    </citation>
    <scope>NUCLEOTIDE SEQUENCE [LARGE SCALE GENOMIC DNA]</scope>
    <source>
        <strain evidence="8">F 1598</strain>
    </source>
</reference>
<dbReference type="OrthoDB" id="19344at2759"/>
<dbReference type="GO" id="GO:0016020">
    <property type="term" value="C:membrane"/>
    <property type="evidence" value="ECO:0007669"/>
    <property type="project" value="UniProtKB-SubCell"/>
</dbReference>
<evidence type="ECO:0008006" key="9">
    <source>
        <dbReference type="Google" id="ProtNLM"/>
    </source>
</evidence>
<feature type="transmembrane region" description="Helical" evidence="6">
    <location>
        <begin position="212"/>
        <end position="237"/>
    </location>
</feature>
<name>A0A0C3EUT3_PILCF</name>
<dbReference type="InterPro" id="IPR051415">
    <property type="entry name" value="LAAT-1"/>
</dbReference>
<feature type="transmembrane region" description="Helical" evidence="6">
    <location>
        <begin position="49"/>
        <end position="70"/>
    </location>
</feature>
<dbReference type="SMART" id="SM00679">
    <property type="entry name" value="CTNS"/>
    <property type="match status" value="2"/>
</dbReference>
<proteinExistence type="predicted"/>
<dbReference type="Gene3D" id="1.20.1280.290">
    <property type="match status" value="2"/>
</dbReference>
<evidence type="ECO:0000256" key="6">
    <source>
        <dbReference type="SAM" id="Phobius"/>
    </source>
</evidence>
<feature type="transmembrane region" description="Helical" evidence="6">
    <location>
        <begin position="243"/>
        <end position="266"/>
    </location>
</feature>
<dbReference type="PANTHER" id="PTHR16201">
    <property type="entry name" value="SEVEN TRANSMEMBRANE PROTEIN 1-RELATED"/>
    <property type="match status" value="1"/>
</dbReference>
<keyword evidence="2 6" id="KW-0812">Transmembrane</keyword>
<dbReference type="Proteomes" id="UP000054166">
    <property type="component" value="Unassembled WGS sequence"/>
</dbReference>
<evidence type="ECO:0000256" key="1">
    <source>
        <dbReference type="ARBA" id="ARBA00004141"/>
    </source>
</evidence>
<feature type="transmembrane region" description="Helical" evidence="6">
    <location>
        <begin position="12"/>
        <end position="29"/>
    </location>
</feature>
<sequence>MSETCTPHHDWFTALLTGCLCAGLVVSYLPQHLRIINKKSSEGFSPWFLLLGSTSSAAGMLNMITMQWGIIKCCRVVGAGNCIESAAGVVQVFLQWFMFTIILVLYMIYYPPHLKYAQIEIDTHDSRPVQHYVTPIRSDDWRLSITLSSVVAIHLFLLMFVTFLLLGTTNPPPHIPRTPLVSIWATFLGVSSAILAAIQYMPQISRTYHSKLVGALSIPMMCIQSPGAIAMVLSIALRPDTNWTSWITFAVAGAMQATLLIMCLFWRHRQHKLGIDDFGHPLHSGDERSFEESEALGGVGRPDADTDGEATEGGEDTPLLVKNGNGEAAGKSWRAFRWMKGRRT</sequence>
<evidence type="ECO:0000313" key="7">
    <source>
        <dbReference type="EMBL" id="KIM71804.1"/>
    </source>
</evidence>
<gene>
    <name evidence="7" type="ORF">PILCRDRAFT_16712</name>
</gene>
<evidence type="ECO:0000256" key="3">
    <source>
        <dbReference type="ARBA" id="ARBA00022989"/>
    </source>
</evidence>
<dbReference type="HOGENOM" id="CLU_033734_2_0_1"/>